<evidence type="ECO:0000256" key="1">
    <source>
        <dbReference type="SAM" id="MobiDB-lite"/>
    </source>
</evidence>
<feature type="compositionally biased region" description="Polar residues" evidence="1">
    <location>
        <begin position="32"/>
        <end position="45"/>
    </location>
</feature>
<name>A0AAD1S964_PELCU</name>
<proteinExistence type="predicted"/>
<sequence length="314" mass="34090">MTMHSTMGVLYTISEGLQGESPSISPQSEESATSVVEQDSINKQDGSLALKNGTLNKGKTHPRLAQLRGQIQAQVRELSPRNQMIQLVDKVTHVKSGTKVLTEGNKTSGAKDSTKLCHCSSPTCFASELEGRLHVELTALRLEVKSSLESLRTELGDELRALHRDVKVCCHHCPANNADHSKAIEKRPEWKSVFKKVSRKEGQEPYSPVRLDGQIKARSVPSLAPQSGPSRNHVLLKAMTTIAAKNALMSSIGQRSDSDPVLPSTGKQQQKHKTAVKAKDATAQGQCNGNWGRKLINGTVVPLPQNGIHADKAH</sequence>
<protein>
    <submittedName>
        <fullName evidence="2">Uncharacterized protein</fullName>
    </submittedName>
</protein>
<dbReference type="EMBL" id="OW240916">
    <property type="protein sequence ID" value="CAH2295495.1"/>
    <property type="molecule type" value="Genomic_DNA"/>
</dbReference>
<dbReference type="Proteomes" id="UP001295444">
    <property type="component" value="Chromosome 05"/>
</dbReference>
<accession>A0AAD1S964</accession>
<organism evidence="2 3">
    <name type="scientific">Pelobates cultripes</name>
    <name type="common">Western spadefoot toad</name>
    <dbReference type="NCBI Taxonomy" id="61616"/>
    <lineage>
        <taxon>Eukaryota</taxon>
        <taxon>Metazoa</taxon>
        <taxon>Chordata</taxon>
        <taxon>Craniata</taxon>
        <taxon>Vertebrata</taxon>
        <taxon>Euteleostomi</taxon>
        <taxon>Amphibia</taxon>
        <taxon>Batrachia</taxon>
        <taxon>Anura</taxon>
        <taxon>Pelobatoidea</taxon>
        <taxon>Pelobatidae</taxon>
        <taxon>Pelobates</taxon>
    </lineage>
</organism>
<feature type="compositionally biased region" description="Low complexity" evidence="1">
    <location>
        <begin position="20"/>
        <end position="31"/>
    </location>
</feature>
<dbReference type="AlphaFoldDB" id="A0AAD1S964"/>
<evidence type="ECO:0000313" key="2">
    <source>
        <dbReference type="EMBL" id="CAH2295495.1"/>
    </source>
</evidence>
<reference evidence="2" key="1">
    <citation type="submission" date="2022-03" db="EMBL/GenBank/DDBJ databases">
        <authorList>
            <person name="Alioto T."/>
            <person name="Alioto T."/>
            <person name="Gomez Garrido J."/>
        </authorList>
    </citation>
    <scope>NUCLEOTIDE SEQUENCE</scope>
</reference>
<feature type="region of interest" description="Disordered" evidence="1">
    <location>
        <begin position="253"/>
        <end position="281"/>
    </location>
</feature>
<feature type="region of interest" description="Disordered" evidence="1">
    <location>
        <begin position="17"/>
        <end position="60"/>
    </location>
</feature>
<gene>
    <name evidence="2" type="ORF">PECUL_23A034146</name>
</gene>
<keyword evidence="3" id="KW-1185">Reference proteome</keyword>
<evidence type="ECO:0000313" key="3">
    <source>
        <dbReference type="Proteomes" id="UP001295444"/>
    </source>
</evidence>